<keyword evidence="1" id="KW-0597">Phosphoprotein</keyword>
<dbReference type="PROSITE" id="PS50109">
    <property type="entry name" value="HIS_KIN"/>
    <property type="match status" value="1"/>
</dbReference>
<dbReference type="InterPro" id="IPR003594">
    <property type="entry name" value="HATPase_dom"/>
</dbReference>
<feature type="non-terminal residue" evidence="3">
    <location>
        <position position="1"/>
    </location>
</feature>
<sequence length="251" mass="27971">KERKNLEGQLQQAQKMEAIGTLAGGIAHNFNNLLMGIQGNTSLMLLDPDLSQPHHERLKKIEKVVQGAAELTKQILGFAKGGKYKVKPTDLNNLVQKSSEMFGSTKKEIRIYSKYQKDIWPVEVDQKQIKQVLLNIYVNAWEAMPDGGELYLETENAILGENHGKPYYVKPGNYVKLSVTDTGIGMTKKTLKRIFDPFFTTKEMGRGTGLGLAAAYGIIKNHDGIIDVYSETGHGTTFNIYLPVSVKKVIE</sequence>
<reference evidence="3" key="1">
    <citation type="journal article" date="2014" name="Front. Microbiol.">
        <title>High frequency of phylogenetically diverse reductive dehalogenase-homologous genes in deep subseafloor sedimentary metagenomes.</title>
        <authorList>
            <person name="Kawai M."/>
            <person name="Futagami T."/>
            <person name="Toyoda A."/>
            <person name="Takaki Y."/>
            <person name="Nishi S."/>
            <person name="Hori S."/>
            <person name="Arai W."/>
            <person name="Tsubouchi T."/>
            <person name="Morono Y."/>
            <person name="Uchiyama I."/>
            <person name="Ito T."/>
            <person name="Fujiyama A."/>
            <person name="Inagaki F."/>
            <person name="Takami H."/>
        </authorList>
    </citation>
    <scope>NUCLEOTIDE SEQUENCE</scope>
    <source>
        <strain evidence="3">Expedition CK06-06</strain>
    </source>
</reference>
<comment type="caution">
    <text evidence="3">The sequence shown here is derived from an EMBL/GenBank/DDBJ whole genome shotgun (WGS) entry which is preliminary data.</text>
</comment>
<dbReference type="CDD" id="cd00082">
    <property type="entry name" value="HisKA"/>
    <property type="match status" value="1"/>
</dbReference>
<name>X1SLL1_9ZZZZ</name>
<dbReference type="SUPFAM" id="SSF47384">
    <property type="entry name" value="Homodimeric domain of signal transducing histidine kinase"/>
    <property type="match status" value="1"/>
</dbReference>
<evidence type="ECO:0000313" key="3">
    <source>
        <dbReference type="EMBL" id="GAI76255.1"/>
    </source>
</evidence>
<dbReference type="InterPro" id="IPR036890">
    <property type="entry name" value="HATPase_C_sf"/>
</dbReference>
<feature type="non-terminal residue" evidence="3">
    <location>
        <position position="251"/>
    </location>
</feature>
<dbReference type="InterPro" id="IPR004358">
    <property type="entry name" value="Sig_transdc_His_kin-like_C"/>
</dbReference>
<dbReference type="SMART" id="SM00387">
    <property type="entry name" value="HATPase_c"/>
    <property type="match status" value="1"/>
</dbReference>
<feature type="domain" description="Histidine kinase" evidence="2">
    <location>
        <begin position="25"/>
        <end position="246"/>
    </location>
</feature>
<dbReference type="PANTHER" id="PTHR43065:SF42">
    <property type="entry name" value="TWO-COMPONENT SENSOR PPRA"/>
    <property type="match status" value="1"/>
</dbReference>
<accession>X1SLL1</accession>
<dbReference type="Pfam" id="PF02518">
    <property type="entry name" value="HATPase_c"/>
    <property type="match status" value="1"/>
</dbReference>
<proteinExistence type="predicted"/>
<dbReference type="PRINTS" id="PR00344">
    <property type="entry name" value="BCTRLSENSOR"/>
</dbReference>
<protein>
    <recommendedName>
        <fullName evidence="2">Histidine kinase domain-containing protein</fullName>
    </recommendedName>
</protein>
<dbReference type="Gene3D" id="3.30.565.10">
    <property type="entry name" value="Histidine kinase-like ATPase, C-terminal domain"/>
    <property type="match status" value="1"/>
</dbReference>
<dbReference type="SUPFAM" id="SSF55874">
    <property type="entry name" value="ATPase domain of HSP90 chaperone/DNA topoisomerase II/histidine kinase"/>
    <property type="match status" value="1"/>
</dbReference>
<dbReference type="InterPro" id="IPR036097">
    <property type="entry name" value="HisK_dim/P_sf"/>
</dbReference>
<evidence type="ECO:0000256" key="1">
    <source>
        <dbReference type="ARBA" id="ARBA00022553"/>
    </source>
</evidence>
<dbReference type="Gene3D" id="1.10.287.130">
    <property type="match status" value="1"/>
</dbReference>
<dbReference type="EMBL" id="BARW01005174">
    <property type="protein sequence ID" value="GAI76255.1"/>
    <property type="molecule type" value="Genomic_DNA"/>
</dbReference>
<organism evidence="3">
    <name type="scientific">marine sediment metagenome</name>
    <dbReference type="NCBI Taxonomy" id="412755"/>
    <lineage>
        <taxon>unclassified sequences</taxon>
        <taxon>metagenomes</taxon>
        <taxon>ecological metagenomes</taxon>
    </lineage>
</organism>
<dbReference type="AlphaFoldDB" id="X1SLL1"/>
<gene>
    <name evidence="3" type="ORF">S12H4_11496</name>
</gene>
<dbReference type="InterPro" id="IPR005467">
    <property type="entry name" value="His_kinase_dom"/>
</dbReference>
<evidence type="ECO:0000259" key="2">
    <source>
        <dbReference type="PROSITE" id="PS50109"/>
    </source>
</evidence>
<dbReference type="InterPro" id="IPR003661">
    <property type="entry name" value="HisK_dim/P_dom"/>
</dbReference>
<dbReference type="PANTHER" id="PTHR43065">
    <property type="entry name" value="SENSOR HISTIDINE KINASE"/>
    <property type="match status" value="1"/>
</dbReference>
<dbReference type="GO" id="GO:0000155">
    <property type="term" value="F:phosphorelay sensor kinase activity"/>
    <property type="evidence" value="ECO:0007669"/>
    <property type="project" value="InterPro"/>
</dbReference>